<dbReference type="KEGG" id="rher:EHE19_008765"/>
<dbReference type="Pfam" id="PF02325">
    <property type="entry name" value="CCB3_YggT"/>
    <property type="match status" value="1"/>
</dbReference>
<dbReference type="InterPro" id="IPR003425">
    <property type="entry name" value="CCB3/YggT"/>
</dbReference>
<evidence type="ECO:0000256" key="1">
    <source>
        <dbReference type="ARBA" id="ARBA00010894"/>
    </source>
</evidence>
<accession>A0A4U7JNI1</accession>
<dbReference type="GO" id="GO:0016020">
    <property type="term" value="C:membrane"/>
    <property type="evidence" value="ECO:0007669"/>
    <property type="project" value="InterPro"/>
</dbReference>
<evidence type="ECO:0000313" key="2">
    <source>
        <dbReference type="EMBL" id="QNU68471.1"/>
    </source>
</evidence>
<evidence type="ECO:0000313" key="3">
    <source>
        <dbReference type="Proteomes" id="UP000306409"/>
    </source>
</evidence>
<dbReference type="AlphaFoldDB" id="A0A4U7JNI1"/>
<gene>
    <name evidence="2" type="ORF">EHE19_008765</name>
</gene>
<comment type="similarity">
    <text evidence="1">Belongs to the YggT family.</text>
</comment>
<dbReference type="Proteomes" id="UP000306409">
    <property type="component" value="Chromosome"/>
</dbReference>
<dbReference type="PANTHER" id="PTHR33219">
    <property type="entry name" value="YLMG HOMOLOG PROTEIN 2, CHLOROPLASTIC"/>
    <property type="match status" value="1"/>
</dbReference>
<protein>
    <submittedName>
        <fullName evidence="2">YggT family protein</fullName>
    </submittedName>
</protein>
<proteinExistence type="inferred from homology"/>
<dbReference type="RefSeq" id="WP_137696299.1">
    <property type="nucleotide sequence ID" value="NZ_CP061336.1"/>
</dbReference>
<organism evidence="2 3">
    <name type="scientific">Ruminiclostridium herbifermentans</name>
    <dbReference type="NCBI Taxonomy" id="2488810"/>
    <lineage>
        <taxon>Bacteria</taxon>
        <taxon>Bacillati</taxon>
        <taxon>Bacillota</taxon>
        <taxon>Clostridia</taxon>
        <taxon>Eubacteriales</taxon>
        <taxon>Oscillospiraceae</taxon>
        <taxon>Ruminiclostridium</taxon>
    </lineage>
</organism>
<sequence length="95" mass="11051">MYAIYIAVDYVLKIFEIALIARVLLSWLPISKNNKLVDLLYMITEPILAPIRGMLRRSSFLNNSMLSMIDFSPIVAFLLCDVVRNLIIMVFRLLW</sequence>
<dbReference type="EMBL" id="CP061336">
    <property type="protein sequence ID" value="QNU68471.1"/>
    <property type="molecule type" value="Genomic_DNA"/>
</dbReference>
<name>A0A4U7JNI1_9FIRM</name>
<dbReference type="PANTHER" id="PTHR33219:SF14">
    <property type="entry name" value="PROTEIN COFACTOR ASSEMBLY OF COMPLEX C SUBUNIT B CCB3, CHLOROPLASTIC-RELATED"/>
    <property type="match status" value="1"/>
</dbReference>
<dbReference type="OrthoDB" id="283553at2"/>
<keyword evidence="3" id="KW-1185">Reference proteome</keyword>
<reference evidence="2 3" key="1">
    <citation type="submission" date="2020-09" db="EMBL/GenBank/DDBJ databases">
        <title>Characterization and genome sequencing of Ruminiclostridium sp. nov. MA18.</title>
        <authorList>
            <person name="Rettenmaier R."/>
            <person name="Kowollik M.-L."/>
            <person name="Liebl W."/>
            <person name="Zverlov V."/>
        </authorList>
    </citation>
    <scope>NUCLEOTIDE SEQUENCE [LARGE SCALE GENOMIC DNA]</scope>
    <source>
        <strain evidence="2 3">MA18</strain>
    </source>
</reference>